<dbReference type="SUPFAM" id="SSF52151">
    <property type="entry name" value="FabD/lysophospholipase-like"/>
    <property type="match status" value="1"/>
</dbReference>
<evidence type="ECO:0000256" key="5">
    <source>
        <dbReference type="ARBA" id="ARBA00048462"/>
    </source>
</evidence>
<dbReference type="InterPro" id="IPR014043">
    <property type="entry name" value="Acyl_transferase_dom"/>
</dbReference>
<dbReference type="Proteomes" id="UP000242146">
    <property type="component" value="Unassembled WGS sequence"/>
</dbReference>
<keyword evidence="3 7" id="KW-0808">Transferase</keyword>
<feature type="domain" description="Malonyl-CoA:ACP transacylase (MAT)" evidence="6">
    <location>
        <begin position="36"/>
        <end position="347"/>
    </location>
</feature>
<dbReference type="Gene3D" id="3.40.366.10">
    <property type="entry name" value="Malonyl-Coenzyme A Acyl Carrier Protein, domain 2"/>
    <property type="match status" value="1"/>
</dbReference>
<sequence length="359" mass="39541">MMRTKHLLSLYKSIARTQKRHWMSVAGIEKSHRALTFPGQGSQCINMGKDIYDRFTSTVKDVYDEADEAMGQSLRAMIFDGDQDTLTLTHNAQPAILTTSIALLRVLEREYGFDLTKACHYVLGHSLGEYTALVAAGALSLGEAVRLTRLRGEAMTRAVQDQGETGMMALVARRGQLDLIEAYIEQLQKELPKGQVIQIANFNSSTQLVLSGTKQGLQEASASLKAQKLIAKAIPLAVSAPFHCTLVQPAEDIMAAAFQSVSWKQPCVEVISNVTAKPYDDIDGIAPLLLRQITSPVKWQQSIEYCKTQDVVDFLCFGPGRVLANMLNKDYPGDSIRPIDTMPTIDEYALEFKDGVALP</sequence>
<dbReference type="NCBIfam" id="TIGR00128">
    <property type="entry name" value="fabD"/>
    <property type="match status" value="1"/>
</dbReference>
<accession>A0A1X2G6V6</accession>
<keyword evidence="4" id="KW-0012">Acyltransferase</keyword>
<comment type="catalytic activity">
    <reaction evidence="5">
        <text>holo-[ACP] + malonyl-CoA = malonyl-[ACP] + CoA</text>
        <dbReference type="Rhea" id="RHEA:41792"/>
        <dbReference type="Rhea" id="RHEA-COMP:9623"/>
        <dbReference type="Rhea" id="RHEA-COMP:9685"/>
        <dbReference type="ChEBI" id="CHEBI:57287"/>
        <dbReference type="ChEBI" id="CHEBI:57384"/>
        <dbReference type="ChEBI" id="CHEBI:64479"/>
        <dbReference type="ChEBI" id="CHEBI:78449"/>
        <dbReference type="EC" id="2.3.1.39"/>
    </reaction>
</comment>
<dbReference type="InterPro" id="IPR024925">
    <property type="entry name" value="Malonyl_CoA-ACP_transAc"/>
</dbReference>
<dbReference type="InterPro" id="IPR050858">
    <property type="entry name" value="Mal-CoA-ACP_Trans/PKS_FabD"/>
</dbReference>
<dbReference type="PANTHER" id="PTHR42681">
    <property type="entry name" value="MALONYL-COA-ACYL CARRIER PROTEIN TRANSACYLASE, MITOCHONDRIAL"/>
    <property type="match status" value="1"/>
</dbReference>
<name>A0A1X2G6V6_9FUNG</name>
<organism evidence="7 8">
    <name type="scientific">Hesseltinella vesiculosa</name>
    <dbReference type="NCBI Taxonomy" id="101127"/>
    <lineage>
        <taxon>Eukaryota</taxon>
        <taxon>Fungi</taxon>
        <taxon>Fungi incertae sedis</taxon>
        <taxon>Mucoromycota</taxon>
        <taxon>Mucoromycotina</taxon>
        <taxon>Mucoromycetes</taxon>
        <taxon>Mucorales</taxon>
        <taxon>Cunninghamellaceae</taxon>
        <taxon>Hesseltinella</taxon>
    </lineage>
</organism>
<dbReference type="SMART" id="SM00827">
    <property type="entry name" value="PKS_AT"/>
    <property type="match status" value="1"/>
</dbReference>
<evidence type="ECO:0000256" key="2">
    <source>
        <dbReference type="ARBA" id="ARBA00013258"/>
    </source>
</evidence>
<dbReference type="GO" id="GO:0005739">
    <property type="term" value="C:mitochondrion"/>
    <property type="evidence" value="ECO:0007669"/>
    <property type="project" value="TreeGrafter"/>
</dbReference>
<dbReference type="Pfam" id="PF00698">
    <property type="entry name" value="Acyl_transf_1"/>
    <property type="match status" value="1"/>
</dbReference>
<dbReference type="GO" id="GO:0004314">
    <property type="term" value="F:[acyl-carrier-protein] S-malonyltransferase activity"/>
    <property type="evidence" value="ECO:0007669"/>
    <property type="project" value="UniProtKB-EC"/>
</dbReference>
<evidence type="ECO:0000313" key="7">
    <source>
        <dbReference type="EMBL" id="ORX46566.1"/>
    </source>
</evidence>
<dbReference type="EC" id="2.3.1.39" evidence="2"/>
<dbReference type="InterPro" id="IPR001227">
    <property type="entry name" value="Ac_transferase_dom_sf"/>
</dbReference>
<protein>
    <recommendedName>
        <fullName evidence="2">[acyl-carrier-protein] S-malonyltransferase</fullName>
        <ecNumber evidence="2">2.3.1.39</ecNumber>
    </recommendedName>
</protein>
<gene>
    <name evidence="7" type="ORF">DM01DRAFT_1410618</name>
</gene>
<proteinExistence type="inferred from homology"/>
<dbReference type="EMBL" id="MCGT01000037">
    <property type="protein sequence ID" value="ORX46566.1"/>
    <property type="molecule type" value="Genomic_DNA"/>
</dbReference>
<reference evidence="7 8" key="1">
    <citation type="submission" date="2016-07" db="EMBL/GenBank/DDBJ databases">
        <title>Pervasive Adenine N6-methylation of Active Genes in Fungi.</title>
        <authorList>
            <consortium name="DOE Joint Genome Institute"/>
            <person name="Mondo S.J."/>
            <person name="Dannebaum R.O."/>
            <person name="Kuo R.C."/>
            <person name="Labutti K."/>
            <person name="Haridas S."/>
            <person name="Kuo A."/>
            <person name="Salamov A."/>
            <person name="Ahrendt S.R."/>
            <person name="Lipzen A."/>
            <person name="Sullivan W."/>
            <person name="Andreopoulos W.B."/>
            <person name="Clum A."/>
            <person name="Lindquist E."/>
            <person name="Daum C."/>
            <person name="Ramamoorthy G.K."/>
            <person name="Gryganskyi A."/>
            <person name="Culley D."/>
            <person name="Magnuson J.K."/>
            <person name="James T.Y."/>
            <person name="O'Malley M.A."/>
            <person name="Stajich J.E."/>
            <person name="Spatafora J.W."/>
            <person name="Visel A."/>
            <person name="Grigoriev I.V."/>
        </authorList>
    </citation>
    <scope>NUCLEOTIDE SEQUENCE [LARGE SCALE GENOMIC DNA]</scope>
    <source>
        <strain evidence="7 8">NRRL 3301</strain>
    </source>
</reference>
<comment type="caution">
    <text evidence="7">The sequence shown here is derived from an EMBL/GenBank/DDBJ whole genome shotgun (WGS) entry which is preliminary data.</text>
</comment>
<evidence type="ECO:0000313" key="8">
    <source>
        <dbReference type="Proteomes" id="UP000242146"/>
    </source>
</evidence>
<evidence type="ECO:0000256" key="1">
    <source>
        <dbReference type="ARBA" id="ARBA00008217"/>
    </source>
</evidence>
<evidence type="ECO:0000256" key="4">
    <source>
        <dbReference type="ARBA" id="ARBA00023315"/>
    </source>
</evidence>
<dbReference type="PIRSF" id="PIRSF000446">
    <property type="entry name" value="Mct"/>
    <property type="match status" value="1"/>
</dbReference>
<dbReference type="InterPro" id="IPR004410">
    <property type="entry name" value="Malonyl_CoA-ACP_transAc_FabD"/>
</dbReference>
<keyword evidence="8" id="KW-1185">Reference proteome</keyword>
<evidence type="ECO:0000256" key="3">
    <source>
        <dbReference type="ARBA" id="ARBA00022679"/>
    </source>
</evidence>
<dbReference type="AlphaFoldDB" id="A0A1X2G6V6"/>
<dbReference type="SUPFAM" id="SSF55048">
    <property type="entry name" value="Probable ACP-binding domain of malonyl-CoA ACP transacylase"/>
    <property type="match status" value="1"/>
</dbReference>
<dbReference type="GO" id="GO:0006633">
    <property type="term" value="P:fatty acid biosynthetic process"/>
    <property type="evidence" value="ECO:0007669"/>
    <property type="project" value="TreeGrafter"/>
</dbReference>
<dbReference type="OrthoDB" id="541883at2759"/>
<dbReference type="InterPro" id="IPR016036">
    <property type="entry name" value="Malonyl_transacylase_ACP-bd"/>
</dbReference>
<dbReference type="PANTHER" id="PTHR42681:SF1">
    <property type="entry name" value="MALONYL-COA-ACYL CARRIER PROTEIN TRANSACYLASE, MITOCHONDRIAL"/>
    <property type="match status" value="1"/>
</dbReference>
<dbReference type="InterPro" id="IPR016035">
    <property type="entry name" value="Acyl_Trfase/lysoPLipase"/>
</dbReference>
<dbReference type="Gene3D" id="3.30.70.250">
    <property type="entry name" value="Malonyl-CoA ACP transacylase, ACP-binding"/>
    <property type="match status" value="1"/>
</dbReference>
<comment type="similarity">
    <text evidence="1">Belongs to the FabD family.</text>
</comment>
<evidence type="ECO:0000259" key="6">
    <source>
        <dbReference type="SMART" id="SM00827"/>
    </source>
</evidence>
<dbReference type="STRING" id="101127.A0A1X2G6V6"/>